<accession>A0A182FYF2</accession>
<proteinExistence type="predicted"/>
<organism evidence="1 2">
    <name type="scientific">Anopheles albimanus</name>
    <name type="common">New world malaria mosquito</name>
    <dbReference type="NCBI Taxonomy" id="7167"/>
    <lineage>
        <taxon>Eukaryota</taxon>
        <taxon>Metazoa</taxon>
        <taxon>Ecdysozoa</taxon>
        <taxon>Arthropoda</taxon>
        <taxon>Hexapoda</taxon>
        <taxon>Insecta</taxon>
        <taxon>Pterygota</taxon>
        <taxon>Neoptera</taxon>
        <taxon>Endopterygota</taxon>
        <taxon>Diptera</taxon>
        <taxon>Nematocera</taxon>
        <taxon>Culicoidea</taxon>
        <taxon>Culicidae</taxon>
        <taxon>Anophelinae</taxon>
        <taxon>Anopheles</taxon>
    </lineage>
</organism>
<reference evidence="1" key="2">
    <citation type="submission" date="2022-08" db="UniProtKB">
        <authorList>
            <consortium name="EnsemblMetazoa"/>
        </authorList>
    </citation>
    <scope>IDENTIFICATION</scope>
    <source>
        <strain evidence="1">STECLA/ALBI9_A</strain>
    </source>
</reference>
<reference evidence="1 2" key="1">
    <citation type="journal article" date="2017" name="G3 (Bethesda)">
        <title>The Physical Genome Mapping of Anopheles albimanus Corrected Scaffold Misassemblies and Identified Interarm Rearrangements in Genus Anopheles.</title>
        <authorList>
            <person name="Artemov G.N."/>
            <person name="Peery A.N."/>
            <person name="Jiang X."/>
            <person name="Tu Z."/>
            <person name="Stegniy V.N."/>
            <person name="Sharakhova M.V."/>
            <person name="Sharakhov I.V."/>
        </authorList>
    </citation>
    <scope>NUCLEOTIDE SEQUENCE [LARGE SCALE GENOMIC DNA]</scope>
    <source>
        <strain evidence="1 2">ALBI9_A</strain>
    </source>
</reference>
<name>A0A182FYF2_ANOAL</name>
<sequence>MSSTSFSSRRSITFLNSLTLSSTYSYLGVRRSLAFSIFALSSYLCFDFGRTILSRDRHDTHYNDQEEKSCLHLVSILSLTCRLS</sequence>
<keyword evidence="2" id="KW-1185">Reference proteome</keyword>
<evidence type="ECO:0000313" key="2">
    <source>
        <dbReference type="Proteomes" id="UP000069272"/>
    </source>
</evidence>
<protein>
    <submittedName>
        <fullName evidence="1">Uncharacterized protein</fullName>
    </submittedName>
</protein>
<dbReference type="AlphaFoldDB" id="A0A182FYF2"/>
<evidence type="ECO:0000313" key="1">
    <source>
        <dbReference type="EnsemblMetazoa" id="AALB014644-PA"/>
    </source>
</evidence>
<dbReference type="Proteomes" id="UP000069272">
    <property type="component" value="Chromosome 2R"/>
</dbReference>
<dbReference type="VEuPathDB" id="VectorBase:AALB014644"/>
<dbReference type="EnsemblMetazoa" id="AALB014644-RA">
    <property type="protein sequence ID" value="AALB014644-PA"/>
    <property type="gene ID" value="AALB014644"/>
</dbReference>